<protein>
    <submittedName>
        <fullName evidence="9">TolC family protein</fullName>
    </submittedName>
</protein>
<keyword evidence="10" id="KW-1185">Reference proteome</keyword>
<keyword evidence="4" id="KW-1134">Transmembrane beta strand</keyword>
<dbReference type="SUPFAM" id="SSF56954">
    <property type="entry name" value="Outer membrane efflux proteins (OEP)"/>
    <property type="match status" value="1"/>
</dbReference>
<evidence type="ECO:0000256" key="4">
    <source>
        <dbReference type="ARBA" id="ARBA00022452"/>
    </source>
</evidence>
<evidence type="ECO:0000256" key="8">
    <source>
        <dbReference type="SAM" id="SignalP"/>
    </source>
</evidence>
<comment type="subcellular location">
    <subcellularLocation>
        <location evidence="1">Cell outer membrane</location>
    </subcellularLocation>
</comment>
<evidence type="ECO:0000256" key="6">
    <source>
        <dbReference type="ARBA" id="ARBA00023136"/>
    </source>
</evidence>
<gene>
    <name evidence="9" type="ORF">AAG747_06340</name>
</gene>
<dbReference type="RefSeq" id="WP_346820305.1">
    <property type="nucleotide sequence ID" value="NZ_JBDKWZ010000003.1"/>
</dbReference>
<keyword evidence="7" id="KW-0998">Cell outer membrane</keyword>
<keyword evidence="8" id="KW-0732">Signal</keyword>
<reference evidence="9 10" key="1">
    <citation type="submission" date="2024-04" db="EMBL/GenBank/DDBJ databases">
        <title>Novel genus in family Flammeovirgaceae.</title>
        <authorList>
            <person name="Nguyen T.H."/>
            <person name="Vuong T.Q."/>
            <person name="Le H."/>
            <person name="Kim S.-G."/>
        </authorList>
    </citation>
    <scope>NUCLEOTIDE SEQUENCE [LARGE SCALE GENOMIC DNA]</scope>
    <source>
        <strain evidence="9 10">JCM 23209</strain>
    </source>
</reference>
<dbReference type="GO" id="GO:0015288">
    <property type="term" value="F:porin activity"/>
    <property type="evidence" value="ECO:0007669"/>
    <property type="project" value="TreeGrafter"/>
</dbReference>
<evidence type="ECO:0000256" key="1">
    <source>
        <dbReference type="ARBA" id="ARBA00004442"/>
    </source>
</evidence>
<dbReference type="Pfam" id="PF02321">
    <property type="entry name" value="OEP"/>
    <property type="match status" value="2"/>
</dbReference>
<evidence type="ECO:0000313" key="10">
    <source>
        <dbReference type="Proteomes" id="UP001403385"/>
    </source>
</evidence>
<evidence type="ECO:0000256" key="7">
    <source>
        <dbReference type="ARBA" id="ARBA00023237"/>
    </source>
</evidence>
<dbReference type="EMBL" id="JBDKWZ010000003">
    <property type="protein sequence ID" value="MEN7547517.1"/>
    <property type="molecule type" value="Genomic_DNA"/>
</dbReference>
<dbReference type="GO" id="GO:0015562">
    <property type="term" value="F:efflux transmembrane transporter activity"/>
    <property type="evidence" value="ECO:0007669"/>
    <property type="project" value="InterPro"/>
</dbReference>
<dbReference type="Proteomes" id="UP001403385">
    <property type="component" value="Unassembled WGS sequence"/>
</dbReference>
<keyword evidence="6" id="KW-0472">Membrane</keyword>
<dbReference type="AlphaFoldDB" id="A0AAW9RV12"/>
<accession>A0AAW9RV12</accession>
<organism evidence="9 10">
    <name type="scientific">Rapidithrix thailandica</name>
    <dbReference type="NCBI Taxonomy" id="413964"/>
    <lineage>
        <taxon>Bacteria</taxon>
        <taxon>Pseudomonadati</taxon>
        <taxon>Bacteroidota</taxon>
        <taxon>Cytophagia</taxon>
        <taxon>Cytophagales</taxon>
        <taxon>Flammeovirgaceae</taxon>
        <taxon>Rapidithrix</taxon>
    </lineage>
</organism>
<dbReference type="InterPro" id="IPR003423">
    <property type="entry name" value="OMP_efflux"/>
</dbReference>
<dbReference type="PANTHER" id="PTHR30026:SF20">
    <property type="entry name" value="OUTER MEMBRANE PROTEIN TOLC"/>
    <property type="match status" value="1"/>
</dbReference>
<evidence type="ECO:0000256" key="2">
    <source>
        <dbReference type="ARBA" id="ARBA00007613"/>
    </source>
</evidence>
<dbReference type="Gene3D" id="1.20.1600.10">
    <property type="entry name" value="Outer membrane efflux proteins (OEP)"/>
    <property type="match status" value="1"/>
</dbReference>
<sequence length="448" mass="51264">MKRFIIFSLLFVTCINLSAWAQEPLSLSDAVQRGLVNNYDILIEDENIKISQRNNNWGEAGRYPTITFDVQGNYSLRDVDDPAAFVSGKTIGNSITPSLNLNWVLFDGFRVRTTKSRLEKLEQETRGNAEVVVQNTLQGIILAYYTAVLEKERAQVLQRSLEISREKYQYVQLKKELGSTVTTEVLLEEGAYLTDSINVINQEYVYNEAIRNLNIFLAEENVDRDYLLTDSLNFDIEDYRYEVLAEKMNSNNINLKTQYITQSILQENIHLAQADRYPKVTLDGMASYDLSRQDLSKADFTFEDPTRPSITKPKTLTLSGNLTVSFTLFRGGQIKRAIRNATTNFEVGTYQVDKLKQSLNRDLAQALDLYNNRKQLKGIASRRKDAAELNLTLSEEQYRTGTINSFDYRQVQLNYLEAALQDLEAIYNLMESNTNLMRLTGGLVVKEE</sequence>
<comment type="caution">
    <text evidence="9">The sequence shown here is derived from an EMBL/GenBank/DDBJ whole genome shotgun (WGS) entry which is preliminary data.</text>
</comment>
<dbReference type="GO" id="GO:1990281">
    <property type="term" value="C:efflux pump complex"/>
    <property type="evidence" value="ECO:0007669"/>
    <property type="project" value="TreeGrafter"/>
</dbReference>
<name>A0AAW9RV12_9BACT</name>
<proteinExistence type="inferred from homology"/>
<evidence type="ECO:0000313" key="9">
    <source>
        <dbReference type="EMBL" id="MEN7547517.1"/>
    </source>
</evidence>
<feature type="signal peptide" evidence="8">
    <location>
        <begin position="1"/>
        <end position="21"/>
    </location>
</feature>
<feature type="chain" id="PRO_5043679071" evidence="8">
    <location>
        <begin position="22"/>
        <end position="448"/>
    </location>
</feature>
<evidence type="ECO:0000256" key="3">
    <source>
        <dbReference type="ARBA" id="ARBA00022448"/>
    </source>
</evidence>
<keyword evidence="3" id="KW-0813">Transport</keyword>
<keyword evidence="5" id="KW-0812">Transmembrane</keyword>
<evidence type="ECO:0000256" key="5">
    <source>
        <dbReference type="ARBA" id="ARBA00022692"/>
    </source>
</evidence>
<dbReference type="InterPro" id="IPR051906">
    <property type="entry name" value="TolC-like"/>
</dbReference>
<comment type="similarity">
    <text evidence="2">Belongs to the outer membrane factor (OMF) (TC 1.B.17) family.</text>
</comment>
<dbReference type="PANTHER" id="PTHR30026">
    <property type="entry name" value="OUTER MEMBRANE PROTEIN TOLC"/>
    <property type="match status" value="1"/>
</dbReference>
<dbReference type="GO" id="GO:0009279">
    <property type="term" value="C:cell outer membrane"/>
    <property type="evidence" value="ECO:0007669"/>
    <property type="project" value="UniProtKB-SubCell"/>
</dbReference>